<protein>
    <submittedName>
        <fullName evidence="1">Uncharacterized protein</fullName>
    </submittedName>
</protein>
<gene>
    <name evidence="1" type="ORF">RFI_13712</name>
</gene>
<dbReference type="Proteomes" id="UP000023152">
    <property type="component" value="Unassembled WGS sequence"/>
</dbReference>
<keyword evidence="2" id="KW-1185">Reference proteome</keyword>
<proteinExistence type="predicted"/>
<dbReference type="AlphaFoldDB" id="X6NCI7"/>
<comment type="caution">
    <text evidence="1">The sequence shown here is derived from an EMBL/GenBank/DDBJ whole genome shotgun (WGS) entry which is preliminary data.</text>
</comment>
<sequence>YWNTLEDFAIRPMMISRRGEDECILYTQVSYRQRKAAVFENRKVIPTSQFVQEVLDLKQLRQRFPKDSLQICKDLEDILVKSKLFVKSKKELVNAPMLEKDDYINVFAQYCTYAFIFADVSCDKKLQWKVFVDGGHEACYDEIYGYIRSARSYLQNCQKHKFDKIVENKEVSLSSSCYLNYRGVMDLIVSNLWLEFGPDWVDYCFVLICSWEENYCIANLKKSVEQWKNKFLANLGGDVENKILSHQLNTNFCVFFKLTIDCDCHLFTNIDYDHIKNTFWKMIVNTFIKFIIIKIKCYKHTKNLSIYKIKKRDL</sequence>
<reference evidence="1 2" key="1">
    <citation type="journal article" date="2013" name="Curr. Biol.">
        <title>The Genome of the Foraminiferan Reticulomyxa filosa.</title>
        <authorList>
            <person name="Glockner G."/>
            <person name="Hulsmann N."/>
            <person name="Schleicher M."/>
            <person name="Noegel A.A."/>
            <person name="Eichinger L."/>
            <person name="Gallinger C."/>
            <person name="Pawlowski J."/>
            <person name="Sierra R."/>
            <person name="Euteneuer U."/>
            <person name="Pillet L."/>
            <person name="Moustafa A."/>
            <person name="Platzer M."/>
            <person name="Groth M."/>
            <person name="Szafranski K."/>
            <person name="Schliwa M."/>
        </authorList>
    </citation>
    <scope>NUCLEOTIDE SEQUENCE [LARGE SCALE GENOMIC DNA]</scope>
</reference>
<name>X6NCI7_RETFI</name>
<organism evidence="1 2">
    <name type="scientific">Reticulomyxa filosa</name>
    <dbReference type="NCBI Taxonomy" id="46433"/>
    <lineage>
        <taxon>Eukaryota</taxon>
        <taxon>Sar</taxon>
        <taxon>Rhizaria</taxon>
        <taxon>Retaria</taxon>
        <taxon>Foraminifera</taxon>
        <taxon>Monothalamids</taxon>
        <taxon>Reticulomyxidae</taxon>
        <taxon>Reticulomyxa</taxon>
    </lineage>
</organism>
<evidence type="ECO:0000313" key="2">
    <source>
        <dbReference type="Proteomes" id="UP000023152"/>
    </source>
</evidence>
<evidence type="ECO:0000313" key="1">
    <source>
        <dbReference type="EMBL" id="ETO23474.1"/>
    </source>
</evidence>
<accession>X6NCI7</accession>
<dbReference type="EMBL" id="ASPP01009913">
    <property type="protein sequence ID" value="ETO23474.1"/>
    <property type="molecule type" value="Genomic_DNA"/>
</dbReference>
<feature type="non-terminal residue" evidence="1">
    <location>
        <position position="1"/>
    </location>
</feature>